<proteinExistence type="predicted"/>
<feature type="compositionally biased region" description="Polar residues" evidence="1">
    <location>
        <begin position="62"/>
        <end position="85"/>
    </location>
</feature>
<feature type="region of interest" description="Disordered" evidence="1">
    <location>
        <begin position="330"/>
        <end position="451"/>
    </location>
</feature>
<feature type="compositionally biased region" description="Basic residues" evidence="1">
    <location>
        <begin position="331"/>
        <end position="340"/>
    </location>
</feature>
<feature type="compositionally biased region" description="Basic residues" evidence="1">
    <location>
        <begin position="127"/>
        <end position="139"/>
    </location>
</feature>
<evidence type="ECO:0000313" key="3">
    <source>
        <dbReference type="Proteomes" id="UP000051952"/>
    </source>
</evidence>
<accession>A0A0S4JKL7</accession>
<dbReference type="VEuPathDB" id="TriTrypDB:BSAL_28215"/>
<dbReference type="Proteomes" id="UP000051952">
    <property type="component" value="Unassembled WGS sequence"/>
</dbReference>
<keyword evidence="3" id="KW-1185">Reference proteome</keyword>
<feature type="compositionally biased region" description="Pro residues" evidence="1">
    <location>
        <begin position="1"/>
        <end position="11"/>
    </location>
</feature>
<sequence length="451" mass="47051">MVIPSSRPPQVVPKKSAATKAPSTSPVASSRTPSASTAAITIAAAATGEAGATAPAKKISGKNVTTSLPSATSNDNKGEASSSGSPAPLDSIRCEFLAALSARAMILAQHFHVNSDDRHALSSKGDTKKKKGASTRRRLSLAAQQRLQRRMRRSDPQELLESLSSHYGSHMIHLAADAAKVHSADMHRRLRATSTTTTVATPAGSQGNGVRWSASAAKRYVCGACSAVLLARCVDKPRLSSSALESSNKIGDTVLEVVTDPTVIVDRNADDKTTSVRRSRRPLQPQFACSQCSRSALTQMLTPQLRGRDKRRSSVSSSVVTASGAVAFVKKPCRRKRRRSQSATSRDGEMLDNITLASTARVPTTPSHGATLTPKLQAPIASRQPGAPPSAGRKGPSSHTNAASVKSKAPAPTTGSKKQPPRPPAAAPPNVKKSSSTSASQSSDFLGALGL</sequence>
<dbReference type="AlphaFoldDB" id="A0A0S4JKL7"/>
<feature type="compositionally biased region" description="Low complexity" evidence="1">
    <location>
        <begin position="21"/>
        <end position="56"/>
    </location>
</feature>
<feature type="compositionally biased region" description="Low complexity" evidence="1">
    <location>
        <begin position="434"/>
        <end position="443"/>
    </location>
</feature>
<organism evidence="2 3">
    <name type="scientific">Bodo saltans</name>
    <name type="common">Flagellated protozoan</name>
    <dbReference type="NCBI Taxonomy" id="75058"/>
    <lineage>
        <taxon>Eukaryota</taxon>
        <taxon>Discoba</taxon>
        <taxon>Euglenozoa</taxon>
        <taxon>Kinetoplastea</taxon>
        <taxon>Metakinetoplastina</taxon>
        <taxon>Eubodonida</taxon>
        <taxon>Bodonidae</taxon>
        <taxon>Bodo</taxon>
    </lineage>
</organism>
<gene>
    <name evidence="2" type="ORF">BSAL_28215</name>
</gene>
<feature type="region of interest" description="Disordered" evidence="1">
    <location>
        <begin position="115"/>
        <end position="139"/>
    </location>
</feature>
<feature type="region of interest" description="Disordered" evidence="1">
    <location>
        <begin position="1"/>
        <end position="87"/>
    </location>
</feature>
<reference evidence="3" key="1">
    <citation type="submission" date="2015-09" db="EMBL/GenBank/DDBJ databases">
        <authorList>
            <consortium name="Pathogen Informatics"/>
        </authorList>
    </citation>
    <scope>NUCLEOTIDE SEQUENCE [LARGE SCALE GENOMIC DNA]</scope>
    <source>
        <strain evidence="3">Lake Konstanz</strain>
    </source>
</reference>
<evidence type="ECO:0000256" key="1">
    <source>
        <dbReference type="SAM" id="MobiDB-lite"/>
    </source>
</evidence>
<name>A0A0S4JKL7_BODSA</name>
<dbReference type="EMBL" id="CYKH01001853">
    <property type="protein sequence ID" value="CUG90663.1"/>
    <property type="molecule type" value="Genomic_DNA"/>
</dbReference>
<feature type="compositionally biased region" description="Polar residues" evidence="1">
    <location>
        <begin position="355"/>
        <end position="370"/>
    </location>
</feature>
<evidence type="ECO:0000313" key="2">
    <source>
        <dbReference type="EMBL" id="CUG90663.1"/>
    </source>
</evidence>
<protein>
    <submittedName>
        <fullName evidence="2">Uncharacterized protein</fullName>
    </submittedName>
</protein>